<keyword evidence="5 11" id="KW-0808">Transferase</keyword>
<dbReference type="InterPro" id="IPR003374">
    <property type="entry name" value="ApbE-like_sf"/>
</dbReference>
<dbReference type="PANTHER" id="PTHR30040:SF2">
    <property type="entry name" value="FAD:PROTEIN FMN TRANSFERASE"/>
    <property type="match status" value="1"/>
</dbReference>
<evidence type="ECO:0000256" key="4">
    <source>
        <dbReference type="ARBA" id="ARBA00022630"/>
    </source>
</evidence>
<keyword evidence="8 11" id="KW-0460">Magnesium</keyword>
<evidence type="ECO:0000256" key="9">
    <source>
        <dbReference type="ARBA" id="ARBA00031306"/>
    </source>
</evidence>
<evidence type="ECO:0000256" key="2">
    <source>
        <dbReference type="ARBA" id="ARBA00011955"/>
    </source>
</evidence>
<comment type="cofactor">
    <cofactor evidence="1">
        <name>Mg(2+)</name>
        <dbReference type="ChEBI" id="CHEBI:18420"/>
    </cofactor>
</comment>
<keyword evidence="7 11" id="KW-0274">FAD</keyword>
<evidence type="ECO:0000313" key="13">
    <source>
        <dbReference type="EMBL" id="MFD0792464.1"/>
    </source>
</evidence>
<dbReference type="Pfam" id="PF02424">
    <property type="entry name" value="ApbE"/>
    <property type="match status" value="1"/>
</dbReference>
<reference evidence="12" key="1">
    <citation type="journal article" date="2014" name="Int. J. Syst. Evol. Microbiol.">
        <title>Complete genome of a new Firmicutes species belonging to the dominant human colonic microbiota ('Ruminococcus bicirculans') reveals two chromosomes and a selective capacity to utilize plant glucans.</title>
        <authorList>
            <consortium name="NISC Comparative Sequencing Program"/>
            <person name="Wegmann U."/>
            <person name="Louis P."/>
            <person name="Goesmann A."/>
            <person name="Henrissat B."/>
            <person name="Duncan S.H."/>
            <person name="Flint H.J."/>
        </authorList>
    </citation>
    <scope>NUCLEOTIDE SEQUENCE</scope>
    <source>
        <strain evidence="12">CCUG 61484</strain>
    </source>
</reference>
<comment type="similarity">
    <text evidence="11">Belongs to the ApbE family.</text>
</comment>
<evidence type="ECO:0000256" key="11">
    <source>
        <dbReference type="PIRNR" id="PIRNR006268"/>
    </source>
</evidence>
<dbReference type="EMBL" id="JBHTHZ010000001">
    <property type="protein sequence ID" value="MFD0792464.1"/>
    <property type="molecule type" value="Genomic_DNA"/>
</dbReference>
<evidence type="ECO:0000256" key="7">
    <source>
        <dbReference type="ARBA" id="ARBA00022827"/>
    </source>
</evidence>
<protein>
    <recommendedName>
        <fullName evidence="3 11">FAD:protein FMN transferase</fullName>
        <ecNumber evidence="2 11">2.7.1.180</ecNumber>
    </recommendedName>
    <alternativeName>
        <fullName evidence="9 11">Flavin transferase</fullName>
    </alternativeName>
</protein>
<keyword evidence="14" id="KW-1185">Reference proteome</keyword>
<dbReference type="PANTHER" id="PTHR30040">
    <property type="entry name" value="THIAMINE BIOSYNTHESIS LIPOPROTEIN APBE"/>
    <property type="match status" value="1"/>
</dbReference>
<keyword evidence="6 11" id="KW-0479">Metal-binding</keyword>
<evidence type="ECO:0000313" key="14">
    <source>
        <dbReference type="Proteomes" id="UP001597010"/>
    </source>
</evidence>
<accession>A0ABW3APC9</accession>
<evidence type="ECO:0000256" key="8">
    <source>
        <dbReference type="ARBA" id="ARBA00022842"/>
    </source>
</evidence>
<dbReference type="EC" id="2.7.1.180" evidence="2 11"/>
<dbReference type="EMBL" id="JBHTHZ010000001">
    <property type="protein sequence ID" value="MFD0792336.1"/>
    <property type="molecule type" value="Genomic_DNA"/>
</dbReference>
<dbReference type="Proteomes" id="UP001597010">
    <property type="component" value="Unassembled WGS sequence"/>
</dbReference>
<dbReference type="GO" id="GO:0016740">
    <property type="term" value="F:transferase activity"/>
    <property type="evidence" value="ECO:0007669"/>
    <property type="project" value="UniProtKB-KW"/>
</dbReference>
<evidence type="ECO:0000256" key="5">
    <source>
        <dbReference type="ARBA" id="ARBA00022679"/>
    </source>
</evidence>
<dbReference type="Gene3D" id="3.10.520.10">
    <property type="entry name" value="ApbE-like domains"/>
    <property type="match status" value="1"/>
</dbReference>
<organism evidence="12 14">
    <name type="scientific">Mucilaginibacter litoreus</name>
    <dbReference type="NCBI Taxonomy" id="1048221"/>
    <lineage>
        <taxon>Bacteria</taxon>
        <taxon>Pseudomonadati</taxon>
        <taxon>Bacteroidota</taxon>
        <taxon>Sphingobacteriia</taxon>
        <taxon>Sphingobacteriales</taxon>
        <taxon>Sphingobacteriaceae</taxon>
        <taxon>Mucilaginibacter</taxon>
    </lineage>
</organism>
<gene>
    <name evidence="12" type="ORF">ACFQZX_01830</name>
    <name evidence="13" type="ORF">ACFQZX_02475</name>
</gene>
<comment type="caution">
    <text evidence="12">The sequence shown here is derived from an EMBL/GenBank/DDBJ whole genome shotgun (WGS) entry which is preliminary data.</text>
</comment>
<reference evidence="12" key="3">
    <citation type="submission" date="2024-09" db="EMBL/GenBank/DDBJ databases">
        <authorList>
            <person name="Sun Q."/>
            <person name="Mori K."/>
        </authorList>
    </citation>
    <scope>NUCLEOTIDE SEQUENCE</scope>
    <source>
        <strain evidence="12">CCUG 61484</strain>
    </source>
</reference>
<dbReference type="SUPFAM" id="SSF143631">
    <property type="entry name" value="ApbE-like"/>
    <property type="match status" value="1"/>
</dbReference>
<dbReference type="InterPro" id="IPR024932">
    <property type="entry name" value="ApbE"/>
</dbReference>
<reference evidence="14" key="2">
    <citation type="journal article" date="2019" name="Int. J. Syst. Evol. Microbiol.">
        <title>The Global Catalogue of Microorganisms (GCM) 10K type strain sequencing project: providing services to taxonomists for standard genome sequencing and annotation.</title>
        <authorList>
            <consortium name="The Broad Institute Genomics Platform"/>
            <consortium name="The Broad Institute Genome Sequencing Center for Infectious Disease"/>
            <person name="Wu L."/>
            <person name="Ma J."/>
        </authorList>
    </citation>
    <scope>NUCLEOTIDE SEQUENCE [LARGE SCALE GENOMIC DNA]</scope>
    <source>
        <strain evidence="14">CCUG 61484</strain>
    </source>
</reference>
<evidence type="ECO:0000313" key="12">
    <source>
        <dbReference type="EMBL" id="MFD0792336.1"/>
    </source>
</evidence>
<evidence type="ECO:0000256" key="3">
    <source>
        <dbReference type="ARBA" id="ARBA00016337"/>
    </source>
</evidence>
<proteinExistence type="inferred from homology"/>
<name>A0ABW3APC9_9SPHI</name>
<evidence type="ECO:0000256" key="1">
    <source>
        <dbReference type="ARBA" id="ARBA00001946"/>
    </source>
</evidence>
<evidence type="ECO:0000256" key="6">
    <source>
        <dbReference type="ARBA" id="ARBA00022723"/>
    </source>
</evidence>
<sequence length="316" mass="34271">MHNIEKPLDGRLYQCSLKLMGNRFGISVVDNDENAANDHIDAAVAEISRIEKLLTTFNEYSQTQAINRNAGIAPVKIDQEVFDLISRSLKLSKLTQGAFDITYGSIDKSLWNFDVNMKALPDTETAKSSVKLINYNNVLLDAANCTVYLKEKGMRIGFGGIGKGYAADRARAVLQQRGVISGIVNAAGDLVTWGTPPNSRQWTIGIADPDQTQSPFSTLNISNMAVATSGNYEKYAVINGKKYSHTIDPKTGLPVTGIKSVTIICPSAELADAMATPVMVMGVKVGLNLIDQLPHMGCVIINDNNQAFCSKNINIK</sequence>
<comment type="catalytic activity">
    <reaction evidence="10 11">
        <text>L-threonyl-[protein] + FAD = FMN-L-threonyl-[protein] + AMP + H(+)</text>
        <dbReference type="Rhea" id="RHEA:36847"/>
        <dbReference type="Rhea" id="RHEA-COMP:11060"/>
        <dbReference type="Rhea" id="RHEA-COMP:11061"/>
        <dbReference type="ChEBI" id="CHEBI:15378"/>
        <dbReference type="ChEBI" id="CHEBI:30013"/>
        <dbReference type="ChEBI" id="CHEBI:57692"/>
        <dbReference type="ChEBI" id="CHEBI:74257"/>
        <dbReference type="ChEBI" id="CHEBI:456215"/>
        <dbReference type="EC" id="2.7.1.180"/>
    </reaction>
</comment>
<dbReference type="RefSeq" id="WP_377111040.1">
    <property type="nucleotide sequence ID" value="NZ_JBHTHZ010000001.1"/>
</dbReference>
<evidence type="ECO:0000256" key="10">
    <source>
        <dbReference type="ARBA" id="ARBA00048540"/>
    </source>
</evidence>
<keyword evidence="4 11" id="KW-0285">Flavoprotein</keyword>
<dbReference type="PIRSF" id="PIRSF006268">
    <property type="entry name" value="ApbE"/>
    <property type="match status" value="1"/>
</dbReference>